<organism evidence="2 3">
    <name type="scientific">Saccharopolyspora cebuensis</name>
    <dbReference type="NCBI Taxonomy" id="418759"/>
    <lineage>
        <taxon>Bacteria</taxon>
        <taxon>Bacillati</taxon>
        <taxon>Actinomycetota</taxon>
        <taxon>Actinomycetes</taxon>
        <taxon>Pseudonocardiales</taxon>
        <taxon>Pseudonocardiaceae</taxon>
        <taxon>Saccharopolyspora</taxon>
    </lineage>
</organism>
<evidence type="ECO:0000313" key="3">
    <source>
        <dbReference type="Proteomes" id="UP001564626"/>
    </source>
</evidence>
<dbReference type="Proteomes" id="UP001564626">
    <property type="component" value="Unassembled WGS sequence"/>
</dbReference>
<dbReference type="PANTHER" id="PTHR35908:SF1">
    <property type="entry name" value="CONSERVED PROTEIN"/>
    <property type="match status" value="1"/>
</dbReference>
<protein>
    <submittedName>
        <fullName evidence="2">VOC family protein</fullName>
    </submittedName>
</protein>
<keyword evidence="3" id="KW-1185">Reference proteome</keyword>
<feature type="domain" description="VOC" evidence="1">
    <location>
        <begin position="3"/>
        <end position="124"/>
    </location>
</feature>
<dbReference type="PROSITE" id="PS51819">
    <property type="entry name" value="VOC"/>
    <property type="match status" value="1"/>
</dbReference>
<evidence type="ECO:0000259" key="1">
    <source>
        <dbReference type="PROSITE" id="PS51819"/>
    </source>
</evidence>
<sequence>MSALNVIAFALDCPDPHRLAGFYGRLLGWEIDEAESAADWVELAHPEGGVRLAFQRDPHYRPTTWPSPEVPQKAHVDVRVDDLDTGHERALAAGATQLPQPPDQADASFRVYADPDGHPFCLCA</sequence>
<dbReference type="PANTHER" id="PTHR35908">
    <property type="entry name" value="HYPOTHETICAL FUSION PROTEIN"/>
    <property type="match status" value="1"/>
</dbReference>
<comment type="caution">
    <text evidence="2">The sequence shown here is derived from an EMBL/GenBank/DDBJ whole genome shotgun (WGS) entry which is preliminary data.</text>
</comment>
<dbReference type="RefSeq" id="WP_345357125.1">
    <property type="nucleotide sequence ID" value="NZ_BAABII010000003.1"/>
</dbReference>
<accession>A0ABV4CMV9</accession>
<evidence type="ECO:0000313" key="2">
    <source>
        <dbReference type="EMBL" id="MEY8041472.1"/>
    </source>
</evidence>
<dbReference type="Gene3D" id="3.10.180.10">
    <property type="entry name" value="2,3-Dihydroxybiphenyl 1,2-Dioxygenase, domain 1"/>
    <property type="match status" value="1"/>
</dbReference>
<dbReference type="SUPFAM" id="SSF54593">
    <property type="entry name" value="Glyoxalase/Bleomycin resistance protein/Dihydroxybiphenyl dioxygenase"/>
    <property type="match status" value="1"/>
</dbReference>
<name>A0ABV4CMV9_9PSEU</name>
<dbReference type="Pfam" id="PF18029">
    <property type="entry name" value="Glyoxalase_6"/>
    <property type="match status" value="1"/>
</dbReference>
<gene>
    <name evidence="2" type="ORF">AB8O55_18870</name>
</gene>
<dbReference type="InterPro" id="IPR029068">
    <property type="entry name" value="Glyas_Bleomycin-R_OHBP_Dase"/>
</dbReference>
<dbReference type="EMBL" id="JBGEHV010000037">
    <property type="protein sequence ID" value="MEY8041472.1"/>
    <property type="molecule type" value="Genomic_DNA"/>
</dbReference>
<proteinExistence type="predicted"/>
<dbReference type="InterPro" id="IPR037523">
    <property type="entry name" value="VOC_core"/>
</dbReference>
<dbReference type="InterPro" id="IPR041581">
    <property type="entry name" value="Glyoxalase_6"/>
</dbReference>
<reference evidence="2 3" key="1">
    <citation type="submission" date="2024-08" db="EMBL/GenBank/DDBJ databases">
        <title>Genome mining of Saccharopolyspora cebuensis PGLac3 from Nigerian medicinal plant.</title>
        <authorList>
            <person name="Ezeobiora C.E."/>
            <person name="Igbokwe N.H."/>
            <person name="Amin D.H."/>
            <person name="Mendie U.E."/>
        </authorList>
    </citation>
    <scope>NUCLEOTIDE SEQUENCE [LARGE SCALE GENOMIC DNA]</scope>
    <source>
        <strain evidence="2 3">PGLac3</strain>
    </source>
</reference>
<dbReference type="CDD" id="cd06587">
    <property type="entry name" value="VOC"/>
    <property type="match status" value="1"/>
</dbReference>